<keyword evidence="12" id="KW-1185">Reference proteome</keyword>
<evidence type="ECO:0000256" key="7">
    <source>
        <dbReference type="ARBA" id="ARBA00023136"/>
    </source>
</evidence>
<dbReference type="GO" id="GO:0005886">
    <property type="term" value="C:plasma membrane"/>
    <property type="evidence" value="ECO:0007669"/>
    <property type="project" value="UniProtKB-SubCell"/>
</dbReference>
<comment type="subunit">
    <text evidence="10">Homodimer.</text>
</comment>
<evidence type="ECO:0000256" key="5">
    <source>
        <dbReference type="ARBA" id="ARBA00022692"/>
    </source>
</evidence>
<comment type="caution">
    <text evidence="11">The sequence shown here is derived from an EMBL/GenBank/DDBJ whole genome shotgun (WGS) entry which is preliminary data.</text>
</comment>
<evidence type="ECO:0000256" key="8">
    <source>
        <dbReference type="ARBA" id="ARBA00023287"/>
    </source>
</evidence>
<evidence type="ECO:0000313" key="11">
    <source>
        <dbReference type="EMBL" id="NSL50352.1"/>
    </source>
</evidence>
<dbReference type="NCBIfam" id="TIGR02532">
    <property type="entry name" value="IV_pilin_GFxxxE"/>
    <property type="match status" value="1"/>
</dbReference>
<dbReference type="InterPro" id="IPR012902">
    <property type="entry name" value="N_methyl_site"/>
</dbReference>
<dbReference type="AlphaFoldDB" id="A0A8J8GBF5"/>
<dbReference type="SUPFAM" id="SSF54523">
    <property type="entry name" value="Pili subunits"/>
    <property type="match status" value="1"/>
</dbReference>
<evidence type="ECO:0000256" key="2">
    <source>
        <dbReference type="ARBA" id="ARBA00004241"/>
    </source>
</evidence>
<dbReference type="InterPro" id="IPR000983">
    <property type="entry name" value="Bac_GSPG_pilin"/>
</dbReference>
<gene>
    <name evidence="11" type="ORF">HR057_01095</name>
</gene>
<proteinExistence type="inferred from homology"/>
<dbReference type="GO" id="GO:0009986">
    <property type="term" value="C:cell surface"/>
    <property type="evidence" value="ECO:0007669"/>
    <property type="project" value="UniProtKB-SubCell"/>
</dbReference>
<keyword evidence="8 10" id="KW-0178">Competence</keyword>
<keyword evidence="7 10" id="KW-0472">Membrane</keyword>
<name>A0A8J8GBF5_9BACI</name>
<evidence type="ECO:0000256" key="3">
    <source>
        <dbReference type="ARBA" id="ARBA00022475"/>
    </source>
</evidence>
<dbReference type="PIRSF" id="PIRSF029928">
    <property type="entry name" value="Late_competence_ComGC"/>
    <property type="match status" value="1"/>
</dbReference>
<comment type="function">
    <text evidence="10">Required for transformation and DNA binding.</text>
</comment>
<dbReference type="PRINTS" id="PR00813">
    <property type="entry name" value="BCTERIALGSPG"/>
</dbReference>
<sequence>MLKNERAFTLIEMMIVLLIISILLLVTIPNVTKNNTVAQNKGCEALVNLIEAQVQAYEIEHEKKPDNLEVLREEGYIKTYTCPNGDVLQLSENGEVQGPNE</sequence>
<evidence type="ECO:0000256" key="6">
    <source>
        <dbReference type="ARBA" id="ARBA00022989"/>
    </source>
</evidence>
<keyword evidence="10" id="KW-0813">Transport</keyword>
<dbReference type="GO" id="GO:0015628">
    <property type="term" value="P:protein secretion by the type II secretion system"/>
    <property type="evidence" value="ECO:0007669"/>
    <property type="project" value="InterPro"/>
</dbReference>
<accession>A0A8J8GBF5</accession>
<dbReference type="Proteomes" id="UP000625804">
    <property type="component" value="Unassembled WGS sequence"/>
</dbReference>
<evidence type="ECO:0000313" key="12">
    <source>
        <dbReference type="Proteomes" id="UP000625804"/>
    </source>
</evidence>
<evidence type="ECO:0000256" key="1">
    <source>
        <dbReference type="ARBA" id="ARBA00004162"/>
    </source>
</evidence>
<dbReference type="NCBIfam" id="NF040999">
    <property type="entry name" value="pilin_ComGC"/>
    <property type="match status" value="1"/>
</dbReference>
<dbReference type="InterPro" id="IPR016940">
    <property type="entry name" value="ComGC"/>
</dbReference>
<keyword evidence="6 10" id="KW-1133">Transmembrane helix</keyword>
<dbReference type="InterPro" id="IPR045584">
    <property type="entry name" value="Pilin-like"/>
</dbReference>
<evidence type="ECO:0000256" key="9">
    <source>
        <dbReference type="ARBA" id="ARBA00043982"/>
    </source>
</evidence>
<comment type="subcellular location">
    <subcellularLocation>
        <location evidence="1">Cell membrane</location>
        <topology evidence="1">Single-pass membrane protein</topology>
    </subcellularLocation>
    <subcellularLocation>
        <location evidence="2">Cell surface</location>
    </subcellularLocation>
</comment>
<organism evidence="11 12">
    <name type="scientific">Calidifontibacillus erzurumensis</name>
    <dbReference type="NCBI Taxonomy" id="2741433"/>
    <lineage>
        <taxon>Bacteria</taxon>
        <taxon>Bacillati</taxon>
        <taxon>Bacillota</taxon>
        <taxon>Bacilli</taxon>
        <taxon>Bacillales</taxon>
        <taxon>Bacillaceae</taxon>
        <taxon>Calidifontibacillus/Schinkia group</taxon>
        <taxon>Calidifontibacillus</taxon>
    </lineage>
</organism>
<evidence type="ECO:0000256" key="10">
    <source>
        <dbReference type="PIRNR" id="PIRNR029928"/>
    </source>
</evidence>
<dbReference type="EMBL" id="JABTTE010000001">
    <property type="protein sequence ID" value="NSL50352.1"/>
    <property type="molecule type" value="Genomic_DNA"/>
</dbReference>
<protein>
    <recommendedName>
        <fullName evidence="10">ComG operon protein 3</fullName>
    </recommendedName>
</protein>
<keyword evidence="4" id="KW-0488">Methylation</keyword>
<keyword evidence="5 10" id="KW-0812">Transmembrane</keyword>
<dbReference type="GO" id="GO:0030420">
    <property type="term" value="P:establishment of competence for transformation"/>
    <property type="evidence" value="ECO:0007669"/>
    <property type="project" value="UniProtKB-UniRule"/>
</dbReference>
<dbReference type="Pfam" id="PF07963">
    <property type="entry name" value="N_methyl"/>
    <property type="match status" value="1"/>
</dbReference>
<comment type="similarity">
    <text evidence="9 10">Belongs to the ComGC family.</text>
</comment>
<dbReference type="RefSeq" id="WP_173729699.1">
    <property type="nucleotide sequence ID" value="NZ_JABTTE010000001.1"/>
</dbReference>
<dbReference type="GO" id="GO:0015627">
    <property type="term" value="C:type II protein secretion system complex"/>
    <property type="evidence" value="ECO:0007669"/>
    <property type="project" value="InterPro"/>
</dbReference>
<evidence type="ECO:0000256" key="4">
    <source>
        <dbReference type="ARBA" id="ARBA00022481"/>
    </source>
</evidence>
<feature type="transmembrane region" description="Helical" evidence="10">
    <location>
        <begin position="7"/>
        <end position="28"/>
    </location>
</feature>
<dbReference type="Gene3D" id="3.30.700.10">
    <property type="entry name" value="Glycoprotein, Type 4 Pilin"/>
    <property type="match status" value="1"/>
</dbReference>
<reference evidence="11" key="1">
    <citation type="submission" date="2020-06" db="EMBL/GenBank/DDBJ databases">
        <title>A novel thermopfilic bacterium from Erzurum, Turkey.</title>
        <authorList>
            <person name="Adiguzel A."/>
            <person name="Ay H."/>
            <person name="Baltaci M.O."/>
        </authorList>
    </citation>
    <scope>NUCLEOTIDE SEQUENCE</scope>
    <source>
        <strain evidence="11">P2</strain>
    </source>
</reference>
<keyword evidence="3 10" id="KW-1003">Cell membrane</keyword>